<dbReference type="GO" id="GO:0055085">
    <property type="term" value="P:transmembrane transport"/>
    <property type="evidence" value="ECO:0007669"/>
    <property type="project" value="InterPro"/>
</dbReference>
<comment type="subcellular location">
    <subcellularLocation>
        <location evidence="1 7">Cell membrane</location>
        <topology evidence="1 7">Multi-pass membrane protein</topology>
    </subcellularLocation>
</comment>
<evidence type="ECO:0000256" key="4">
    <source>
        <dbReference type="ARBA" id="ARBA00022692"/>
    </source>
</evidence>
<feature type="domain" description="ABC transmembrane type-1" evidence="8">
    <location>
        <begin position="63"/>
        <end position="273"/>
    </location>
</feature>
<dbReference type="PANTHER" id="PTHR30193">
    <property type="entry name" value="ABC TRANSPORTER PERMEASE PROTEIN"/>
    <property type="match status" value="1"/>
</dbReference>
<sequence>MRRAWKGCLLAAPLLLGFLLFYVGPFAQVVWDSLSQGTGKSQLFVGLENYSRMFQNHMFLLAFGNSLLFLGVGLPVILLLSLALALFFKEQAQRFPLLRTVFLLPYVMPVAGTVLLIDLLFSEQGLLNQLLLALGLPLGDWLQSPAAFWVMLLLYLWKSAGYSVVLLLAGLMAIPPDHYAVAQVEGAGRLQAFRYVTLPQLWYALFIAFVFSLINAFKCFREIFLVGGEHPHQSVYMLQHFINNAFQNLNYQRLSVASVLLFCVIALALGLCWLWVMRKEAARS</sequence>
<dbReference type="SUPFAM" id="SSF161098">
    <property type="entry name" value="MetI-like"/>
    <property type="match status" value="1"/>
</dbReference>
<reference evidence="9" key="1">
    <citation type="journal article" date="2021" name="PeerJ">
        <title>Extensive microbial diversity within the chicken gut microbiome revealed by metagenomics and culture.</title>
        <authorList>
            <person name="Gilroy R."/>
            <person name="Ravi A."/>
            <person name="Getino M."/>
            <person name="Pursley I."/>
            <person name="Horton D.L."/>
            <person name="Alikhan N.F."/>
            <person name="Baker D."/>
            <person name="Gharbi K."/>
            <person name="Hall N."/>
            <person name="Watson M."/>
            <person name="Adriaenssens E.M."/>
            <person name="Foster-Nyarko E."/>
            <person name="Jarju S."/>
            <person name="Secka A."/>
            <person name="Antonio M."/>
            <person name="Oren A."/>
            <person name="Chaudhuri R.R."/>
            <person name="La Ragione R."/>
            <person name="Hildebrand F."/>
            <person name="Pallen M.J."/>
        </authorList>
    </citation>
    <scope>NUCLEOTIDE SEQUENCE</scope>
    <source>
        <strain evidence="9">1282</strain>
    </source>
</reference>
<name>A0A9D2C1Q4_9FIRM</name>
<dbReference type="PROSITE" id="PS50928">
    <property type="entry name" value="ABC_TM1"/>
    <property type="match status" value="1"/>
</dbReference>
<keyword evidence="6 7" id="KW-0472">Membrane</keyword>
<gene>
    <name evidence="9" type="ORF">H9838_05920</name>
</gene>
<evidence type="ECO:0000256" key="1">
    <source>
        <dbReference type="ARBA" id="ARBA00004651"/>
    </source>
</evidence>
<dbReference type="Gene3D" id="1.10.3720.10">
    <property type="entry name" value="MetI-like"/>
    <property type="match status" value="1"/>
</dbReference>
<evidence type="ECO:0000313" key="10">
    <source>
        <dbReference type="Proteomes" id="UP000823915"/>
    </source>
</evidence>
<protein>
    <submittedName>
        <fullName evidence="9">Sugar ABC transporter permease</fullName>
    </submittedName>
</protein>
<evidence type="ECO:0000256" key="2">
    <source>
        <dbReference type="ARBA" id="ARBA00022448"/>
    </source>
</evidence>
<dbReference type="InterPro" id="IPR035906">
    <property type="entry name" value="MetI-like_sf"/>
</dbReference>
<dbReference type="GO" id="GO:0005886">
    <property type="term" value="C:plasma membrane"/>
    <property type="evidence" value="ECO:0007669"/>
    <property type="project" value="UniProtKB-SubCell"/>
</dbReference>
<dbReference type="InterPro" id="IPR051393">
    <property type="entry name" value="ABC_transporter_permease"/>
</dbReference>
<reference evidence="9" key="2">
    <citation type="submission" date="2021-04" db="EMBL/GenBank/DDBJ databases">
        <authorList>
            <person name="Gilroy R."/>
        </authorList>
    </citation>
    <scope>NUCLEOTIDE SEQUENCE</scope>
    <source>
        <strain evidence="9">1282</strain>
    </source>
</reference>
<evidence type="ECO:0000256" key="7">
    <source>
        <dbReference type="RuleBase" id="RU363032"/>
    </source>
</evidence>
<feature type="transmembrane region" description="Helical" evidence="7">
    <location>
        <begin position="254"/>
        <end position="276"/>
    </location>
</feature>
<evidence type="ECO:0000256" key="3">
    <source>
        <dbReference type="ARBA" id="ARBA00022475"/>
    </source>
</evidence>
<dbReference type="PANTHER" id="PTHR30193:SF37">
    <property type="entry name" value="INNER MEMBRANE ABC TRANSPORTER PERMEASE PROTEIN YCJO"/>
    <property type="match status" value="1"/>
</dbReference>
<proteinExistence type="inferred from homology"/>
<evidence type="ECO:0000256" key="6">
    <source>
        <dbReference type="ARBA" id="ARBA00023136"/>
    </source>
</evidence>
<keyword evidence="4 7" id="KW-0812">Transmembrane</keyword>
<dbReference type="Proteomes" id="UP000823915">
    <property type="component" value="Unassembled WGS sequence"/>
</dbReference>
<evidence type="ECO:0000313" key="9">
    <source>
        <dbReference type="EMBL" id="HIY26697.1"/>
    </source>
</evidence>
<evidence type="ECO:0000259" key="8">
    <source>
        <dbReference type="PROSITE" id="PS50928"/>
    </source>
</evidence>
<feature type="transmembrane region" description="Helical" evidence="7">
    <location>
        <begin position="201"/>
        <end position="220"/>
    </location>
</feature>
<accession>A0A9D2C1Q4</accession>
<feature type="transmembrane region" description="Helical" evidence="7">
    <location>
        <begin position="59"/>
        <end position="88"/>
    </location>
</feature>
<comment type="caution">
    <text evidence="9">The sequence shown here is derived from an EMBL/GenBank/DDBJ whole genome shotgun (WGS) entry which is preliminary data.</text>
</comment>
<dbReference type="CDD" id="cd06261">
    <property type="entry name" value="TM_PBP2"/>
    <property type="match status" value="1"/>
</dbReference>
<dbReference type="AlphaFoldDB" id="A0A9D2C1Q4"/>
<dbReference type="Pfam" id="PF00528">
    <property type="entry name" value="BPD_transp_1"/>
    <property type="match status" value="1"/>
</dbReference>
<keyword evidence="2 7" id="KW-0813">Transport</keyword>
<dbReference type="InterPro" id="IPR000515">
    <property type="entry name" value="MetI-like"/>
</dbReference>
<feature type="transmembrane region" description="Helical" evidence="7">
    <location>
        <begin position="100"/>
        <end position="121"/>
    </location>
</feature>
<keyword evidence="3" id="KW-1003">Cell membrane</keyword>
<comment type="similarity">
    <text evidence="7">Belongs to the binding-protein-dependent transport system permease family.</text>
</comment>
<keyword evidence="5 7" id="KW-1133">Transmembrane helix</keyword>
<dbReference type="EMBL" id="DXDU01000098">
    <property type="protein sequence ID" value="HIY26697.1"/>
    <property type="molecule type" value="Genomic_DNA"/>
</dbReference>
<evidence type="ECO:0000256" key="5">
    <source>
        <dbReference type="ARBA" id="ARBA00022989"/>
    </source>
</evidence>
<organism evidence="9 10">
    <name type="scientific">Candidatus Acutalibacter pullistercoris</name>
    <dbReference type="NCBI Taxonomy" id="2838418"/>
    <lineage>
        <taxon>Bacteria</taxon>
        <taxon>Bacillati</taxon>
        <taxon>Bacillota</taxon>
        <taxon>Clostridia</taxon>
        <taxon>Eubacteriales</taxon>
        <taxon>Acutalibacteraceae</taxon>
        <taxon>Acutalibacter</taxon>
    </lineage>
</organism>